<evidence type="ECO:0000313" key="2">
    <source>
        <dbReference type="EMBL" id="TCO09471.1"/>
    </source>
</evidence>
<feature type="domain" description="Phosphoribulokinase/uridine kinase" evidence="1">
    <location>
        <begin position="29"/>
        <end position="174"/>
    </location>
</feature>
<dbReference type="InterPro" id="IPR027417">
    <property type="entry name" value="P-loop_NTPase"/>
</dbReference>
<reference evidence="2 3" key="1">
    <citation type="journal article" date="2015" name="Stand. Genomic Sci.">
        <title>Genomic Encyclopedia of Bacterial and Archaeal Type Strains, Phase III: the genomes of soil and plant-associated and newly described type strains.</title>
        <authorList>
            <person name="Whitman W.B."/>
            <person name="Woyke T."/>
            <person name="Klenk H.P."/>
            <person name="Zhou Y."/>
            <person name="Lilburn T.G."/>
            <person name="Beck B.J."/>
            <person name="De Vos P."/>
            <person name="Vandamme P."/>
            <person name="Eisen J.A."/>
            <person name="Garrity G."/>
            <person name="Hugenholtz P."/>
            <person name="Kyrpides N.C."/>
        </authorList>
    </citation>
    <scope>NUCLEOTIDE SEQUENCE [LARGE SCALE GENOMIC DNA]</scope>
    <source>
        <strain evidence="2 3">VKM Ac-2538</strain>
    </source>
</reference>
<keyword evidence="2" id="KW-0808">Transferase</keyword>
<proteinExistence type="predicted"/>
<dbReference type="Proteomes" id="UP000295818">
    <property type="component" value="Unassembled WGS sequence"/>
</dbReference>
<evidence type="ECO:0000259" key="1">
    <source>
        <dbReference type="Pfam" id="PF00485"/>
    </source>
</evidence>
<name>A0ABY2B6Q4_9ACTN</name>
<dbReference type="Pfam" id="PF00485">
    <property type="entry name" value="PRK"/>
    <property type="match status" value="1"/>
</dbReference>
<organism evidence="2 3">
    <name type="scientific">Kribbella orskensis</name>
    <dbReference type="NCBI Taxonomy" id="2512216"/>
    <lineage>
        <taxon>Bacteria</taxon>
        <taxon>Bacillati</taxon>
        <taxon>Actinomycetota</taxon>
        <taxon>Actinomycetes</taxon>
        <taxon>Propionibacteriales</taxon>
        <taxon>Kribbellaceae</taxon>
        <taxon>Kribbella</taxon>
    </lineage>
</organism>
<gene>
    <name evidence="2" type="ORF">EV644_14027</name>
</gene>
<dbReference type="Gene3D" id="3.40.50.300">
    <property type="entry name" value="P-loop containing nucleotide triphosphate hydrolases"/>
    <property type="match status" value="1"/>
</dbReference>
<dbReference type="EMBL" id="SLWM01000040">
    <property type="protein sequence ID" value="TCO09471.1"/>
    <property type="molecule type" value="Genomic_DNA"/>
</dbReference>
<comment type="caution">
    <text evidence="2">The sequence shown here is derived from an EMBL/GenBank/DDBJ whole genome shotgun (WGS) entry which is preliminary data.</text>
</comment>
<dbReference type="GO" id="GO:0016301">
    <property type="term" value="F:kinase activity"/>
    <property type="evidence" value="ECO:0007669"/>
    <property type="project" value="UniProtKB-KW"/>
</dbReference>
<dbReference type="RefSeq" id="WP_132197140.1">
    <property type="nucleotide sequence ID" value="NZ_SLWM01000040.1"/>
</dbReference>
<accession>A0ABY2B6Q4</accession>
<evidence type="ECO:0000313" key="3">
    <source>
        <dbReference type="Proteomes" id="UP000295818"/>
    </source>
</evidence>
<protein>
    <submittedName>
        <fullName evidence="2">Uridine kinase</fullName>
    </submittedName>
</protein>
<dbReference type="SUPFAM" id="SSF52540">
    <property type="entry name" value="P-loop containing nucleoside triphosphate hydrolases"/>
    <property type="match status" value="1"/>
</dbReference>
<dbReference type="InterPro" id="IPR006083">
    <property type="entry name" value="PRK/URK"/>
</dbReference>
<keyword evidence="2" id="KW-0418">Kinase</keyword>
<keyword evidence="3" id="KW-1185">Reference proteome</keyword>
<sequence>MYQNSRQRAEVLRRVADAVPPAACAPVRVAVDGVDGAGKSVFADQLAEVLRAAGWLVVRASVDNFHRPRVERYRRGRASPTGFWLDSFDYDRLRSDLLDPLGAGGSRRYRTAVHDLVTDRLLDEPWQVAGVGAVLVLDGLFLHRDELCDCWDLSVFLDVPFSVTAERMAARDGTDADPEHPSMRRYVRAQQIYFDTCRPAQRASLVIDNSDWDHPVVIRAR</sequence>